<evidence type="ECO:0000313" key="2">
    <source>
        <dbReference type="EMBL" id="KZL21206.1"/>
    </source>
</evidence>
<protein>
    <recommendedName>
        <fullName evidence="1">YgjP-like metallopeptidase domain-containing protein</fullName>
    </recommendedName>
</protein>
<name>A0A166AJR5_9HYPH</name>
<dbReference type="STRING" id="989403.SAMN05421798_105118"/>
<dbReference type="CDD" id="cd07344">
    <property type="entry name" value="M48_yhfN_like"/>
    <property type="match status" value="1"/>
</dbReference>
<dbReference type="Proteomes" id="UP000076577">
    <property type="component" value="Unassembled WGS sequence"/>
</dbReference>
<proteinExistence type="predicted"/>
<dbReference type="PANTHER" id="PTHR30399">
    <property type="entry name" value="UNCHARACTERIZED PROTEIN YGJP"/>
    <property type="match status" value="1"/>
</dbReference>
<dbReference type="InterPro" id="IPR002725">
    <property type="entry name" value="YgjP-like_metallopeptidase"/>
</dbReference>
<evidence type="ECO:0000259" key="1">
    <source>
        <dbReference type="Pfam" id="PF01863"/>
    </source>
</evidence>
<dbReference type="PANTHER" id="PTHR30399:SF1">
    <property type="entry name" value="UTP PYROPHOSPHATASE"/>
    <property type="match status" value="1"/>
</dbReference>
<comment type="caution">
    <text evidence="2">The sequence shown here is derived from an EMBL/GenBank/DDBJ whole genome shotgun (WGS) entry which is preliminary data.</text>
</comment>
<sequence length="242" mass="28759">MSTNKKTITVSGVEVDVIRKSIKNLHLSVCPPDGKVKLSSPERFDDDRLRLAIISRLPWIRKRQEEFRKQPRQSERVYVDGESHFFRGNRYILKLEEVRGKSGVTHCNNAVLRMNVKKNTSIQRRADLLAEWYRQYLKIEVAKLLERWQPIVGRQPDGWKIQKMKTKWGSCNTNTKSILINLELAKKSPECLEYIVVHELVHLHERRHNDRFRCLMDEFLPTWRSARDKLKSEPLAHEDWEY</sequence>
<dbReference type="PATRIC" id="fig|989403.3.peg.523"/>
<dbReference type="OrthoDB" id="9795402at2"/>
<gene>
    <name evidence="2" type="ORF">PsAD2_00495</name>
</gene>
<keyword evidence="3" id="KW-1185">Reference proteome</keyword>
<feature type="domain" description="YgjP-like metallopeptidase" evidence="1">
    <location>
        <begin position="27"/>
        <end position="232"/>
    </location>
</feature>
<reference evidence="2 3" key="1">
    <citation type="journal article" date="2016" name="Front. Microbiol.">
        <title>Comparative Genomic Analysis Reveals a Diverse Repertoire of Genes Involved in Prokaryote-Eukaryote Interactions within the Pseudovibrio Genus.</title>
        <authorList>
            <person name="Romano S."/>
            <person name="Fernandez-Guerra A."/>
            <person name="Reen F.J."/>
            <person name="Glockner F.O."/>
            <person name="Crowley S.P."/>
            <person name="O'Sullivan O."/>
            <person name="Cotter P.D."/>
            <person name="Adams C."/>
            <person name="Dobson A.D."/>
            <person name="O'Gara F."/>
        </authorList>
    </citation>
    <scope>NUCLEOTIDE SEQUENCE [LARGE SCALE GENOMIC DNA]</scope>
    <source>
        <strain evidence="2 3">Ad2</strain>
    </source>
</reference>
<dbReference type="EMBL" id="LMCB01000004">
    <property type="protein sequence ID" value="KZL21206.1"/>
    <property type="molecule type" value="Genomic_DNA"/>
</dbReference>
<dbReference type="InterPro" id="IPR053136">
    <property type="entry name" value="UTP_pyrophosphatase-like"/>
</dbReference>
<dbReference type="Gene3D" id="3.30.2010.10">
    <property type="entry name" value="Metalloproteases ('zincins'), catalytic domain"/>
    <property type="match status" value="1"/>
</dbReference>
<evidence type="ECO:0000313" key="3">
    <source>
        <dbReference type="Proteomes" id="UP000076577"/>
    </source>
</evidence>
<dbReference type="AlphaFoldDB" id="A0A166AJR5"/>
<accession>A0A166AJR5</accession>
<dbReference type="RefSeq" id="WP_068001664.1">
    <property type="nucleotide sequence ID" value="NZ_FOFM01000005.1"/>
</dbReference>
<organism evidence="2 3">
    <name type="scientific">Pseudovibrio axinellae</name>
    <dbReference type="NCBI Taxonomy" id="989403"/>
    <lineage>
        <taxon>Bacteria</taxon>
        <taxon>Pseudomonadati</taxon>
        <taxon>Pseudomonadota</taxon>
        <taxon>Alphaproteobacteria</taxon>
        <taxon>Hyphomicrobiales</taxon>
        <taxon>Stappiaceae</taxon>
        <taxon>Pseudovibrio</taxon>
    </lineage>
</organism>
<dbReference type="Pfam" id="PF01863">
    <property type="entry name" value="YgjP-like"/>
    <property type="match status" value="1"/>
</dbReference>